<dbReference type="STRING" id="569882.SAMN04490248_13118"/>
<evidence type="ECO:0000256" key="2">
    <source>
        <dbReference type="ARBA" id="ARBA00022729"/>
    </source>
</evidence>
<dbReference type="GO" id="GO:0055085">
    <property type="term" value="P:transmembrane transport"/>
    <property type="evidence" value="ECO:0007669"/>
    <property type="project" value="InterPro"/>
</dbReference>
<dbReference type="InterPro" id="IPR038404">
    <property type="entry name" value="TRAP_DctP_sf"/>
</dbReference>
<proteinExistence type="predicted"/>
<sequence length="337" mass="36001">MTLSFARLSAVTLATSLLASTAWAERVLTLETYAGPKHAVNAAGLDIWAKQVEEASDGELKINITYPPVDPRDLMDRVRSGITDLAWMTHGYTTGRFVFTDMIELPGNGGNAEQASRAYWKVYTEEVGMREHRGVTPIALFTHGPGMIHTSNPITSGDQFEGLKIRTGGGVQAAIAEGLGFVTVAAPVTKAQEMLSQGVADGVMFSIETIKSFNLGDLVTYHYHYPDNLYGSSMAIIINSSVLDSLTDSEREALMSVSGEHLSGLIGSAWDGADKVAIEAFGSDSVTVMEGDVLEAVQAATDGLDEAWITRAKEAGLENPAAVLSKLRAEIKDQGAE</sequence>
<evidence type="ECO:0000256" key="4">
    <source>
        <dbReference type="SAM" id="SignalP"/>
    </source>
</evidence>
<dbReference type="PANTHER" id="PTHR33376">
    <property type="match status" value="1"/>
</dbReference>
<dbReference type="EMBL" id="FODS01000031">
    <property type="protein sequence ID" value="SEP16650.1"/>
    <property type="molecule type" value="Genomic_DNA"/>
</dbReference>
<keyword evidence="2 4" id="KW-0732">Signal</keyword>
<dbReference type="PANTHER" id="PTHR33376:SF15">
    <property type="entry name" value="BLL6794 PROTEIN"/>
    <property type="match status" value="1"/>
</dbReference>
<keyword evidence="3" id="KW-0574">Periplasm</keyword>
<evidence type="ECO:0000256" key="3">
    <source>
        <dbReference type="ARBA" id="ARBA00022764"/>
    </source>
</evidence>
<dbReference type="GO" id="GO:0042597">
    <property type="term" value="C:periplasmic space"/>
    <property type="evidence" value="ECO:0007669"/>
    <property type="project" value="UniProtKB-SubCell"/>
</dbReference>
<dbReference type="InterPro" id="IPR018389">
    <property type="entry name" value="DctP_fam"/>
</dbReference>
<keyword evidence="6" id="KW-1185">Reference proteome</keyword>
<dbReference type="OrthoDB" id="7822595at2"/>
<gene>
    <name evidence="5" type="ORF">SAMN04490248_13118</name>
</gene>
<dbReference type="Pfam" id="PF03480">
    <property type="entry name" value="DctP"/>
    <property type="match status" value="1"/>
</dbReference>
<dbReference type="CDD" id="cd13665">
    <property type="entry name" value="PBP2_TRAP_Dctp3_4"/>
    <property type="match status" value="1"/>
</dbReference>
<accession>A0A1H8VMW5</accession>
<evidence type="ECO:0000313" key="5">
    <source>
        <dbReference type="EMBL" id="SEP16650.1"/>
    </source>
</evidence>
<evidence type="ECO:0000313" key="6">
    <source>
        <dbReference type="Proteomes" id="UP000198893"/>
    </source>
</evidence>
<protein>
    <submittedName>
        <fullName evidence="5">TRAP-type C4-dicarboxylate transport system, substrate-binding protein</fullName>
    </submittedName>
</protein>
<comment type="subcellular location">
    <subcellularLocation>
        <location evidence="1">Periplasm</location>
    </subcellularLocation>
</comment>
<name>A0A1H8VMW5_9RHOB</name>
<feature type="chain" id="PRO_5011486134" evidence="4">
    <location>
        <begin position="25"/>
        <end position="337"/>
    </location>
</feature>
<feature type="signal peptide" evidence="4">
    <location>
        <begin position="1"/>
        <end position="24"/>
    </location>
</feature>
<organism evidence="5 6">
    <name type="scientific">Salinihabitans flavidus</name>
    <dbReference type="NCBI Taxonomy" id="569882"/>
    <lineage>
        <taxon>Bacteria</taxon>
        <taxon>Pseudomonadati</taxon>
        <taxon>Pseudomonadota</taxon>
        <taxon>Alphaproteobacteria</taxon>
        <taxon>Rhodobacterales</taxon>
        <taxon>Roseobacteraceae</taxon>
        <taxon>Salinihabitans</taxon>
    </lineage>
</organism>
<dbReference type="Proteomes" id="UP000198893">
    <property type="component" value="Unassembled WGS sequence"/>
</dbReference>
<dbReference type="Gene3D" id="3.40.190.170">
    <property type="entry name" value="Bacterial extracellular solute-binding protein, family 7"/>
    <property type="match status" value="1"/>
</dbReference>
<evidence type="ECO:0000256" key="1">
    <source>
        <dbReference type="ARBA" id="ARBA00004418"/>
    </source>
</evidence>
<dbReference type="AlphaFoldDB" id="A0A1H8VMW5"/>
<reference evidence="5 6" key="1">
    <citation type="submission" date="2016-10" db="EMBL/GenBank/DDBJ databases">
        <authorList>
            <person name="de Groot N.N."/>
        </authorList>
    </citation>
    <scope>NUCLEOTIDE SEQUENCE [LARGE SCALE GENOMIC DNA]</scope>
    <source>
        <strain evidence="5 6">DSM 27842</strain>
    </source>
</reference>